<name>A0A371G5F3_MUCPR</name>
<dbReference type="CDD" id="cd09272">
    <property type="entry name" value="RNase_HI_RT_Ty1"/>
    <property type="match status" value="1"/>
</dbReference>
<proteinExistence type="predicted"/>
<organism evidence="1 2">
    <name type="scientific">Mucuna pruriens</name>
    <name type="common">Velvet bean</name>
    <name type="synonym">Dolichos pruriens</name>
    <dbReference type="NCBI Taxonomy" id="157652"/>
    <lineage>
        <taxon>Eukaryota</taxon>
        <taxon>Viridiplantae</taxon>
        <taxon>Streptophyta</taxon>
        <taxon>Embryophyta</taxon>
        <taxon>Tracheophyta</taxon>
        <taxon>Spermatophyta</taxon>
        <taxon>Magnoliopsida</taxon>
        <taxon>eudicotyledons</taxon>
        <taxon>Gunneridae</taxon>
        <taxon>Pentapetalae</taxon>
        <taxon>rosids</taxon>
        <taxon>fabids</taxon>
        <taxon>Fabales</taxon>
        <taxon>Fabaceae</taxon>
        <taxon>Papilionoideae</taxon>
        <taxon>50 kb inversion clade</taxon>
        <taxon>NPAAA clade</taxon>
        <taxon>indigoferoid/millettioid clade</taxon>
        <taxon>Phaseoleae</taxon>
        <taxon>Mucuna</taxon>
    </lineage>
</organism>
<evidence type="ECO:0000313" key="1">
    <source>
        <dbReference type="EMBL" id="RDX85573.1"/>
    </source>
</evidence>
<sequence>MKDEMKSMQDNDVWDLDKLPEDSKRSTFGYIYMLVGEATSWKSVKQTLIAHSIVVVEFVACFKVFDGIERPLKIYCDNNSTVLYSNNNRISTKSKFIDIKIKLMKRETKVPGETEVIWLRKTTNQLLMITKGNISLIIENKKPPPKLSLASA</sequence>
<dbReference type="Proteomes" id="UP000257109">
    <property type="component" value="Unassembled WGS sequence"/>
</dbReference>
<dbReference type="OrthoDB" id="1414623at2759"/>
<dbReference type="AlphaFoldDB" id="A0A371G5F3"/>
<protein>
    <recommendedName>
        <fullName evidence="3">Copia protein</fullName>
    </recommendedName>
</protein>
<gene>
    <name evidence="1" type="ORF">CR513_33219</name>
</gene>
<comment type="caution">
    <text evidence="1">The sequence shown here is derived from an EMBL/GenBank/DDBJ whole genome shotgun (WGS) entry which is preliminary data.</text>
</comment>
<accession>A0A371G5F3</accession>
<dbReference type="EMBL" id="QJKJ01006757">
    <property type="protein sequence ID" value="RDX85573.1"/>
    <property type="molecule type" value="Genomic_DNA"/>
</dbReference>
<keyword evidence="2" id="KW-1185">Reference proteome</keyword>
<reference evidence="1" key="1">
    <citation type="submission" date="2018-05" db="EMBL/GenBank/DDBJ databases">
        <title>Draft genome of Mucuna pruriens seed.</title>
        <authorList>
            <person name="Nnadi N.E."/>
            <person name="Vos R."/>
            <person name="Hasami M.H."/>
            <person name="Devisetty U.K."/>
            <person name="Aguiy J.C."/>
        </authorList>
    </citation>
    <scope>NUCLEOTIDE SEQUENCE [LARGE SCALE GENOMIC DNA]</scope>
    <source>
        <strain evidence="1">JCA_2017</strain>
    </source>
</reference>
<evidence type="ECO:0000313" key="2">
    <source>
        <dbReference type="Proteomes" id="UP000257109"/>
    </source>
</evidence>
<evidence type="ECO:0008006" key="3">
    <source>
        <dbReference type="Google" id="ProtNLM"/>
    </source>
</evidence>
<feature type="non-terminal residue" evidence="1">
    <location>
        <position position="1"/>
    </location>
</feature>